<dbReference type="InterPro" id="IPR029063">
    <property type="entry name" value="SAM-dependent_MTases_sf"/>
</dbReference>
<accession>A0ABS5FQ75</accession>
<dbReference type="EMBL" id="JAFCJH010000032">
    <property type="protein sequence ID" value="MBR0798947.1"/>
    <property type="molecule type" value="Genomic_DNA"/>
</dbReference>
<sequence length="192" mass="22272">MFTIQDLFKLGMKRDIPELIEYRNGLSFDVGTHEFKVANHTCIGMQDWPFPRYTIPAQDASVTTVHAYDFLEHLPEEDAIRFFRELERVMIPGRSVFNFSVPYHGTGLAVQDLTHETFWCEDSFKTLFHNWTCEPDGRGPWRLKVHALLIIGIVPRNLALLGQLVRHDDGLRTETSNDRKLPVRNRADFLSD</sequence>
<dbReference type="Gene3D" id="3.40.50.150">
    <property type="entry name" value="Vaccinia Virus protein VP39"/>
    <property type="match status" value="1"/>
</dbReference>
<keyword evidence="1" id="KW-0808">Transferase</keyword>
<evidence type="ECO:0000313" key="1">
    <source>
        <dbReference type="EMBL" id="MBR0798947.1"/>
    </source>
</evidence>
<keyword evidence="1" id="KW-0489">Methyltransferase</keyword>
<dbReference type="RefSeq" id="WP_212493976.1">
    <property type="nucleotide sequence ID" value="NZ_JAFCJH010000032.1"/>
</dbReference>
<keyword evidence="2" id="KW-1185">Reference proteome</keyword>
<reference evidence="2" key="1">
    <citation type="journal article" date="2021" name="ISME J.">
        <title>Evolutionary origin and ecological implication of a unique nif island in free-living Bradyrhizobium lineages.</title>
        <authorList>
            <person name="Tao J."/>
        </authorList>
    </citation>
    <scope>NUCLEOTIDE SEQUENCE [LARGE SCALE GENOMIC DNA]</scope>
    <source>
        <strain evidence="2">SZCCT0434</strain>
    </source>
</reference>
<dbReference type="GO" id="GO:0032259">
    <property type="term" value="P:methylation"/>
    <property type="evidence" value="ECO:0007669"/>
    <property type="project" value="UniProtKB-KW"/>
</dbReference>
<name>A0ABS5FQ75_9BRAD</name>
<evidence type="ECO:0000313" key="2">
    <source>
        <dbReference type="Proteomes" id="UP001315278"/>
    </source>
</evidence>
<dbReference type="Proteomes" id="UP001315278">
    <property type="component" value="Unassembled WGS sequence"/>
</dbReference>
<organism evidence="1 2">
    <name type="scientific">Bradyrhizobium jicamae</name>
    <dbReference type="NCBI Taxonomy" id="280332"/>
    <lineage>
        <taxon>Bacteria</taxon>
        <taxon>Pseudomonadati</taxon>
        <taxon>Pseudomonadota</taxon>
        <taxon>Alphaproteobacteria</taxon>
        <taxon>Hyphomicrobiales</taxon>
        <taxon>Nitrobacteraceae</taxon>
        <taxon>Bradyrhizobium</taxon>
    </lineage>
</organism>
<protein>
    <submittedName>
        <fullName evidence="1">Class I SAM-dependent methyltransferase</fullName>
    </submittedName>
</protein>
<comment type="caution">
    <text evidence="1">The sequence shown here is derived from an EMBL/GenBank/DDBJ whole genome shotgun (WGS) entry which is preliminary data.</text>
</comment>
<proteinExistence type="predicted"/>
<gene>
    <name evidence="1" type="ORF">JQ615_26515</name>
</gene>
<dbReference type="SUPFAM" id="SSF53335">
    <property type="entry name" value="S-adenosyl-L-methionine-dependent methyltransferases"/>
    <property type="match status" value="1"/>
</dbReference>
<dbReference type="GO" id="GO:0008168">
    <property type="term" value="F:methyltransferase activity"/>
    <property type="evidence" value="ECO:0007669"/>
    <property type="project" value="UniProtKB-KW"/>
</dbReference>